<evidence type="ECO:0000256" key="1">
    <source>
        <dbReference type="SAM" id="MobiDB-lite"/>
    </source>
</evidence>
<feature type="transmembrane region" description="Helical" evidence="2">
    <location>
        <begin position="339"/>
        <end position="361"/>
    </location>
</feature>
<reference evidence="4" key="1">
    <citation type="submission" date="2021-02" db="EMBL/GenBank/DDBJ databases">
        <authorList>
            <person name="Cremers G."/>
            <person name="Picone N."/>
        </authorList>
    </citation>
    <scope>NUCLEOTIDE SEQUENCE</scope>
    <source>
        <strain evidence="4">PQ17</strain>
    </source>
</reference>
<dbReference type="RefSeq" id="WP_174582572.1">
    <property type="nucleotide sequence ID" value="NZ_CAJNOB010000070.1"/>
</dbReference>
<feature type="transmembrane region" description="Helical" evidence="2">
    <location>
        <begin position="62"/>
        <end position="80"/>
    </location>
</feature>
<accession>A0A8J2FUV8</accession>
<feature type="compositionally biased region" description="Basic and acidic residues" evidence="1">
    <location>
        <begin position="454"/>
        <end position="463"/>
    </location>
</feature>
<keyword evidence="5" id="KW-1185">Reference proteome</keyword>
<evidence type="ECO:0000313" key="4">
    <source>
        <dbReference type="EMBL" id="CAF0704926.1"/>
    </source>
</evidence>
<comment type="caution">
    <text evidence="4">The sequence shown here is derived from an EMBL/GenBank/DDBJ whole genome shotgun (WGS) entry which is preliminary data.</text>
</comment>
<feature type="transmembrane region" description="Helical" evidence="2">
    <location>
        <begin position="251"/>
        <end position="270"/>
    </location>
</feature>
<keyword evidence="2" id="KW-0812">Transmembrane</keyword>
<feature type="compositionally biased region" description="Low complexity" evidence="1">
    <location>
        <begin position="434"/>
        <end position="447"/>
    </location>
</feature>
<evidence type="ECO:0000313" key="5">
    <source>
        <dbReference type="Proteomes" id="UP000663859"/>
    </source>
</evidence>
<keyword evidence="2" id="KW-0472">Membrane</keyword>
<feature type="transmembrane region" description="Helical" evidence="2">
    <location>
        <begin position="368"/>
        <end position="395"/>
    </location>
</feature>
<feature type="transmembrane region" description="Helical" evidence="2">
    <location>
        <begin position="87"/>
        <end position="107"/>
    </location>
</feature>
<evidence type="ECO:0000256" key="2">
    <source>
        <dbReference type="SAM" id="Phobius"/>
    </source>
</evidence>
<keyword evidence="2" id="KW-1133">Transmembrane helix</keyword>
<feature type="chain" id="PRO_5035213043" evidence="3">
    <location>
        <begin position="26"/>
        <end position="463"/>
    </location>
</feature>
<evidence type="ECO:0000256" key="3">
    <source>
        <dbReference type="SAM" id="SignalP"/>
    </source>
</evidence>
<feature type="signal peptide" evidence="3">
    <location>
        <begin position="1"/>
        <end position="25"/>
    </location>
</feature>
<sequence>MRSNSRRIAGGVVLALWLGTLCAHCEQLQQEELSARASSGMTEHVARHGVCLYRKAKGLGRILYPWVLVTAGVSAAFATHRRMNTQVLWARIVLYSGLGGLLFYWSFLEDFGFSSRAIQLGVSAMRQGSEKESSTFSSPYELWSDWLRNGPGGLHRDSPQYLRWILFSSALGASSAPATLEEAKKEVSGSLEALSKAQLGGSAEHHVVGMVLAQVIRRGSHGLLWLATSLYLFAKGLLAFLDFFYQGALGLAWHGWLALGCVLLPSVLWVKTHKPLVSWIEGILFLSALPFLYGLWGAIGFELFTQAYALALERPEALWHKTWHWLRAYEGEISWKRDFWALLADVSPHLYTILSTVWYAATALMLQLGALLVLALFLVAAVVWELVVPFLTWAVCRKFLAHMLPWWEGRTVEGGLPNPRLPSPFGEKRAPVFSSQSTQSSSSRQSRACSLPAHESRSNSDVP</sequence>
<gene>
    <name evidence="4" type="ORF">MPNT_80023</name>
</gene>
<dbReference type="EMBL" id="CAJNOB010000070">
    <property type="protein sequence ID" value="CAF0704926.1"/>
    <property type="molecule type" value="Genomic_DNA"/>
</dbReference>
<proteinExistence type="predicted"/>
<dbReference type="AlphaFoldDB" id="A0A8J2FUV8"/>
<keyword evidence="3" id="KW-0732">Signal</keyword>
<protein>
    <submittedName>
        <fullName evidence="4">Uncharacterized protein</fullName>
    </submittedName>
</protein>
<dbReference type="Proteomes" id="UP000663859">
    <property type="component" value="Unassembled WGS sequence"/>
</dbReference>
<name>A0A8J2FUV8_9BACT</name>
<feature type="region of interest" description="Disordered" evidence="1">
    <location>
        <begin position="421"/>
        <end position="463"/>
    </location>
</feature>
<feature type="transmembrane region" description="Helical" evidence="2">
    <location>
        <begin position="223"/>
        <end position="245"/>
    </location>
</feature>
<organism evidence="4 5">
    <name type="scientific">Candidatus Methylacidithermus pantelleriae</name>
    <dbReference type="NCBI Taxonomy" id="2744239"/>
    <lineage>
        <taxon>Bacteria</taxon>
        <taxon>Pseudomonadati</taxon>
        <taxon>Verrucomicrobiota</taxon>
        <taxon>Methylacidiphilae</taxon>
        <taxon>Methylacidiphilales</taxon>
        <taxon>Methylacidiphilaceae</taxon>
        <taxon>Candidatus Methylacidithermus</taxon>
    </lineage>
</organism>
<feature type="transmembrane region" description="Helical" evidence="2">
    <location>
        <begin position="282"/>
        <end position="304"/>
    </location>
</feature>